<dbReference type="AlphaFoldDB" id="A0A1Y1CEU4"/>
<evidence type="ECO:0000256" key="1">
    <source>
        <dbReference type="SAM" id="Phobius"/>
    </source>
</evidence>
<reference evidence="3" key="2">
    <citation type="journal article" date="2020" name="Antonie Van Leeuwenhoek">
        <title>Labilibaculum antarcticum sp. nov., a novel facultative anaerobic, psychrotorelant bacterium isolated from marine sediment of Antarctica.</title>
        <authorList>
            <person name="Watanabe M."/>
            <person name="Kojima H."/>
            <person name="Fukui M."/>
        </authorList>
    </citation>
    <scope>NUCLEOTIDE SEQUENCE [LARGE SCALE GENOMIC DNA]</scope>
    <source>
        <strain evidence="3">SPP2</strain>
    </source>
</reference>
<gene>
    <name evidence="2" type="ORF">ALGA_0238</name>
</gene>
<feature type="transmembrane region" description="Helical" evidence="1">
    <location>
        <begin position="117"/>
        <end position="137"/>
    </location>
</feature>
<organism evidence="2 3">
    <name type="scientific">Labilibaculum antarcticum</name>
    <dbReference type="NCBI Taxonomy" id="1717717"/>
    <lineage>
        <taxon>Bacteria</taxon>
        <taxon>Pseudomonadati</taxon>
        <taxon>Bacteroidota</taxon>
        <taxon>Bacteroidia</taxon>
        <taxon>Marinilabiliales</taxon>
        <taxon>Marinifilaceae</taxon>
        <taxon>Labilibaculum</taxon>
    </lineage>
</organism>
<dbReference type="SUPFAM" id="SSF53756">
    <property type="entry name" value="UDP-Glycosyltransferase/glycogen phosphorylase"/>
    <property type="match status" value="1"/>
</dbReference>
<evidence type="ECO:0008006" key="4">
    <source>
        <dbReference type="Google" id="ProtNLM"/>
    </source>
</evidence>
<dbReference type="EMBL" id="AP018042">
    <property type="protein sequence ID" value="BAX78633.1"/>
    <property type="molecule type" value="Genomic_DNA"/>
</dbReference>
<protein>
    <recommendedName>
        <fullName evidence="4">Glycosyl transferase family 1 domain-containing protein</fullName>
    </recommendedName>
</protein>
<proteinExistence type="predicted"/>
<dbReference type="KEGG" id="mbas:ALGA_0238"/>
<dbReference type="Proteomes" id="UP000218267">
    <property type="component" value="Chromosome"/>
</dbReference>
<accession>A0A1Y1CEU4</accession>
<dbReference type="Gene3D" id="3.40.50.2000">
    <property type="entry name" value="Glycogen Phosphorylase B"/>
    <property type="match status" value="3"/>
</dbReference>
<sequence>MKILFISNQISNSDGVGNPVINNLMSEMKRLKPKDKIDFVGFSYKFETLRELYIARKKKYDIIHFQFGGIYIYLALLPFVFQNNRRVVTFHGTEIHGVLVNQNKNKYRKFKVKLNRLFALFSFVMFSRIGFVSHVLIDSVPKYFKYLYNSKFFIQRLGVDYNLFKPIPKSYAREYLDLDSDKKLFLFSSISSSPVKRLDLAEKIVQYMGEGYQLLLMNAVPSDEVPFFMAATDYVLLTSDAEGSPNIVREALAMNRPVFGVNVGDVKDQISNCKESLIISVNPEIASGQIKQKLKNSHEENTRDRFKFKISLENTTRELISLYEKCIFK</sequence>
<keyword evidence="3" id="KW-1185">Reference proteome</keyword>
<keyword evidence="1" id="KW-1133">Transmembrane helix</keyword>
<feature type="transmembrane region" description="Helical" evidence="1">
    <location>
        <begin position="62"/>
        <end position="81"/>
    </location>
</feature>
<dbReference type="OrthoDB" id="1096251at2"/>
<evidence type="ECO:0000313" key="3">
    <source>
        <dbReference type="Proteomes" id="UP000218267"/>
    </source>
</evidence>
<dbReference type="RefSeq" id="WP_096427566.1">
    <property type="nucleotide sequence ID" value="NZ_AP018042.1"/>
</dbReference>
<reference evidence="2 3" key="1">
    <citation type="journal article" date="2018" name="Mar. Genomics">
        <title>Complete genome sequence of Marinifilaceae bacterium strain SPP2, isolated from the Antarctic marine sediment.</title>
        <authorList>
            <person name="Watanabe M."/>
            <person name="Kojima H."/>
            <person name="Fukui M."/>
        </authorList>
    </citation>
    <scope>NUCLEOTIDE SEQUENCE [LARGE SCALE GENOMIC DNA]</scope>
    <source>
        <strain evidence="2 3">SPP2</strain>
    </source>
</reference>
<name>A0A1Y1CEU4_9BACT</name>
<evidence type="ECO:0000313" key="2">
    <source>
        <dbReference type="EMBL" id="BAX78633.1"/>
    </source>
</evidence>
<keyword evidence="1" id="KW-0812">Transmembrane</keyword>
<keyword evidence="1" id="KW-0472">Membrane</keyword>